<dbReference type="Proteomes" id="UP000274694">
    <property type="component" value="Unassembled WGS sequence"/>
</dbReference>
<dbReference type="EMBL" id="QGTA01000077">
    <property type="protein sequence ID" value="RQW98214.1"/>
    <property type="molecule type" value="Genomic_DNA"/>
</dbReference>
<keyword evidence="3" id="KW-1185">Reference proteome</keyword>
<evidence type="ECO:0000256" key="1">
    <source>
        <dbReference type="SAM" id="MobiDB-lite"/>
    </source>
</evidence>
<organism evidence="2 3">
    <name type="scientific">Micromonospora chalcea</name>
    <dbReference type="NCBI Taxonomy" id="1874"/>
    <lineage>
        <taxon>Bacteria</taxon>
        <taxon>Bacillati</taxon>
        <taxon>Actinomycetota</taxon>
        <taxon>Actinomycetes</taxon>
        <taxon>Micromonosporales</taxon>
        <taxon>Micromonosporaceae</taxon>
        <taxon>Micromonospora</taxon>
    </lineage>
</organism>
<sequence length="254" mass="25892">MVAASILLIVVAVVLLVAGLAGGSSLLLIVSIAASVLSAVVFVAFARQAAAARATAGRATGPRTRTAHTVPSPDDPVSPVPHHTSTVDAGGSGWRQPPGSPVTEPDDTPPPAAYSPPADPFDADPYTATYEPATVESYERVAAEPVTDAEPTPYSPPGQRASDATRPTSPAPGDAFDGDPPAEYLSAGQVARLVRLPGEVLVVDGHPRFHLPGCPHLVGREDEPVPVAEAVGLGFTPCAQCAAATTLLAEARPR</sequence>
<reference evidence="2 3" key="1">
    <citation type="submission" date="2018-05" db="EMBL/GenBank/DDBJ databases">
        <title>Micromonospora from Atacama Desert.</title>
        <authorList>
            <person name="Carro L."/>
            <person name="Goodfellow M."/>
            <person name="Klenk H.-P."/>
        </authorList>
    </citation>
    <scope>NUCLEOTIDE SEQUENCE [LARGE SCALE GENOMIC DNA]</scope>
    <source>
        <strain evidence="2 3">LB41</strain>
    </source>
</reference>
<feature type="compositionally biased region" description="Pro residues" evidence="1">
    <location>
        <begin position="108"/>
        <end position="119"/>
    </location>
</feature>
<comment type="caution">
    <text evidence="2">The sequence shown here is derived from an EMBL/GenBank/DDBJ whole genome shotgun (WGS) entry which is preliminary data.</text>
</comment>
<feature type="compositionally biased region" description="Low complexity" evidence="1">
    <location>
        <begin position="54"/>
        <end position="72"/>
    </location>
</feature>
<proteinExistence type="predicted"/>
<name>A0ABX9YAC5_MICCH</name>
<feature type="region of interest" description="Disordered" evidence="1">
    <location>
        <begin position="145"/>
        <end position="182"/>
    </location>
</feature>
<evidence type="ECO:0000313" key="2">
    <source>
        <dbReference type="EMBL" id="RQW98214.1"/>
    </source>
</evidence>
<evidence type="ECO:0000313" key="3">
    <source>
        <dbReference type="Proteomes" id="UP000274694"/>
    </source>
</evidence>
<dbReference type="RefSeq" id="WP_069089028.1">
    <property type="nucleotide sequence ID" value="NZ_QGTA01000077.1"/>
</dbReference>
<gene>
    <name evidence="2" type="ORF">DLJ60_01365</name>
</gene>
<feature type="compositionally biased region" description="Low complexity" evidence="1">
    <location>
        <begin position="171"/>
        <end position="182"/>
    </location>
</feature>
<feature type="region of interest" description="Disordered" evidence="1">
    <location>
        <begin position="54"/>
        <end position="127"/>
    </location>
</feature>
<accession>A0ABX9YAC5</accession>
<protein>
    <submittedName>
        <fullName evidence="2">Uncharacterized protein</fullName>
    </submittedName>
</protein>